<comment type="caution">
    <text evidence="1">The sequence shown here is derived from an EMBL/GenBank/DDBJ whole genome shotgun (WGS) entry which is preliminary data.</text>
</comment>
<organism evidence="1 2">
    <name type="scientific">Rhizophagus irregularis</name>
    <dbReference type="NCBI Taxonomy" id="588596"/>
    <lineage>
        <taxon>Eukaryota</taxon>
        <taxon>Fungi</taxon>
        <taxon>Fungi incertae sedis</taxon>
        <taxon>Mucoromycota</taxon>
        <taxon>Glomeromycotina</taxon>
        <taxon>Glomeromycetes</taxon>
        <taxon>Glomerales</taxon>
        <taxon>Glomeraceae</taxon>
        <taxon>Rhizophagus</taxon>
    </lineage>
</organism>
<gene>
    <name evidence="1" type="ORF">RhiirA1_476930</name>
</gene>
<evidence type="ECO:0000313" key="1">
    <source>
        <dbReference type="EMBL" id="PKC54639.1"/>
    </source>
</evidence>
<dbReference type="VEuPathDB" id="FungiDB:RhiirA1_476930"/>
<reference evidence="1 2" key="1">
    <citation type="submission" date="2017-10" db="EMBL/GenBank/DDBJ databases">
        <title>Extensive intraspecific genome diversity in a model arbuscular mycorrhizal fungus.</title>
        <authorList>
            <person name="Chen E.C.H."/>
            <person name="Morin E."/>
            <person name="Baudet D."/>
            <person name="Noel J."/>
            <person name="Ndikumana S."/>
            <person name="Charron P."/>
            <person name="St-Onge C."/>
            <person name="Giorgi J."/>
            <person name="Grigoriev I.V."/>
            <person name="Roux C."/>
            <person name="Martin F.M."/>
            <person name="Corradi N."/>
        </authorList>
    </citation>
    <scope>NUCLEOTIDE SEQUENCE [LARGE SCALE GENOMIC DNA]</scope>
    <source>
        <strain evidence="1 2">A1</strain>
    </source>
</reference>
<dbReference type="Proteomes" id="UP000232688">
    <property type="component" value="Unassembled WGS sequence"/>
</dbReference>
<protein>
    <submittedName>
        <fullName evidence="1">Uncharacterized protein</fullName>
    </submittedName>
</protein>
<dbReference type="AlphaFoldDB" id="A0A2N0QUA8"/>
<reference evidence="1 2" key="2">
    <citation type="submission" date="2017-10" db="EMBL/GenBank/DDBJ databases">
        <title>Genome analyses suggest a sexual origin of heterokaryosis in a supposedly ancient asexual fungus.</title>
        <authorList>
            <person name="Corradi N."/>
            <person name="Sedzielewska K."/>
            <person name="Noel J."/>
            <person name="Charron P."/>
            <person name="Farinelli L."/>
            <person name="Marton T."/>
            <person name="Kruger M."/>
            <person name="Pelin A."/>
            <person name="Brachmann A."/>
            <person name="Corradi N."/>
        </authorList>
    </citation>
    <scope>NUCLEOTIDE SEQUENCE [LARGE SCALE GENOMIC DNA]</scope>
    <source>
        <strain evidence="1 2">A1</strain>
    </source>
</reference>
<accession>A0A2N0QUA8</accession>
<proteinExistence type="predicted"/>
<evidence type="ECO:0000313" key="2">
    <source>
        <dbReference type="Proteomes" id="UP000232688"/>
    </source>
</evidence>
<dbReference type="EMBL" id="LLXH01003099">
    <property type="protein sequence ID" value="PKC54639.1"/>
    <property type="molecule type" value="Genomic_DNA"/>
</dbReference>
<sequence>MKKGEPLRFISSGGFLSFQGMEKTKNSVSIFRRMKKTKIRKYESWFSRLLSSKEQQKTKIHKFWDL</sequence>
<name>A0A2N0QUA8_9GLOM</name>